<evidence type="ECO:0000256" key="2">
    <source>
        <dbReference type="SAM" id="Phobius"/>
    </source>
</evidence>
<evidence type="ECO:0000313" key="3">
    <source>
        <dbReference type="EMBL" id="TGN12802.1"/>
    </source>
</evidence>
<dbReference type="AlphaFoldDB" id="A0A6H3NS32"/>
<feature type="transmembrane region" description="Helical" evidence="2">
    <location>
        <begin position="459"/>
        <end position="476"/>
    </location>
</feature>
<dbReference type="EMBL" id="RQHU01000019">
    <property type="protein sequence ID" value="TGN12802.1"/>
    <property type="molecule type" value="Genomic_DNA"/>
</dbReference>
<keyword evidence="2" id="KW-0472">Membrane</keyword>
<proteinExistence type="predicted"/>
<evidence type="ECO:0000313" key="4">
    <source>
        <dbReference type="Proteomes" id="UP000297649"/>
    </source>
</evidence>
<keyword evidence="2" id="KW-0812">Transmembrane</keyword>
<evidence type="ECO:0000256" key="1">
    <source>
        <dbReference type="SAM" id="MobiDB-lite"/>
    </source>
</evidence>
<keyword evidence="4" id="KW-1185">Reference proteome</keyword>
<keyword evidence="2" id="KW-1133">Transmembrane helix</keyword>
<accession>A0A6H3NS32</accession>
<sequence>MQPTLMTLEGNRSESDLILIPQTKEHKAEGVYLFGDNQTGKQFKVSLNGDSIKQLEYSPLYRQYLPSNNGYVEAKESFMDEDGVLWHSDKNGFLLGCSVCVSNQTLAGDEPEIFYHFNLDGSMAGYSLPDQSGRYVTLSGVDELGFFKGLKMPSFKAPKISMPKMSFPKISLPKFSMPKISIPKLPKISMPKLNTSGITKGISNVGKSISKVGSKIGQAVDTHFQKVGEAVSKAGEFASSIVSTGMNVVSNLMPGGQQQAMEEEDPYAQDPYAEDPYAGQTQEQPMDFTVPGYQDEQGYTASDGMYYLNDGTGFLNPQTNEWFNMDGTPYGSTNQSYEQIYTDSQYLYGENAELGFLPALAAALPMMSAAMPMMQNMMPAIQTAVQKPKKPDNSALLLATLNKLTAAKQNNQPVAVRKAPTPPPRIQPQVQSQNTNVISRSLPALPPPQPAKSDDNKNLIMFGGLGALALVGVLLLKKS</sequence>
<protein>
    <submittedName>
        <fullName evidence="3">Uncharacterized protein</fullName>
    </submittedName>
</protein>
<organism evidence="3 4">
    <name type="scientific">Leptospira bandrabouensis</name>
    <dbReference type="NCBI Taxonomy" id="2484903"/>
    <lineage>
        <taxon>Bacteria</taxon>
        <taxon>Pseudomonadati</taxon>
        <taxon>Spirochaetota</taxon>
        <taxon>Spirochaetia</taxon>
        <taxon>Leptospirales</taxon>
        <taxon>Leptospiraceae</taxon>
        <taxon>Leptospira</taxon>
    </lineage>
</organism>
<dbReference type="RefSeq" id="WP_135744035.1">
    <property type="nucleotide sequence ID" value="NZ_RQHT01000012.1"/>
</dbReference>
<comment type="caution">
    <text evidence="3">The sequence shown here is derived from an EMBL/GenBank/DDBJ whole genome shotgun (WGS) entry which is preliminary data.</text>
</comment>
<dbReference type="OrthoDB" id="10009593at2"/>
<feature type="region of interest" description="Disordered" evidence="1">
    <location>
        <begin position="409"/>
        <end position="434"/>
    </location>
</feature>
<reference evidence="3" key="1">
    <citation type="journal article" date="2019" name="PLoS Negl. Trop. Dis.">
        <title>Revisiting the worldwide diversity of Leptospira species in the environment.</title>
        <authorList>
            <person name="Vincent A.T."/>
            <person name="Schiettekatte O."/>
            <person name="Bourhy P."/>
            <person name="Veyrier F.J."/>
            <person name="Picardeau M."/>
        </authorList>
    </citation>
    <scope>NUCLEOTIDE SEQUENCE [LARGE SCALE GENOMIC DNA]</scope>
    <source>
        <strain evidence="3">201601109</strain>
    </source>
</reference>
<dbReference type="Proteomes" id="UP000297649">
    <property type="component" value="Unassembled WGS sequence"/>
</dbReference>
<name>A0A6H3NS32_9LEPT</name>
<gene>
    <name evidence="3" type="ORF">EHR08_15760</name>
</gene>